<dbReference type="AlphaFoldDB" id="A0A1X0K065"/>
<name>A0A1X0K065_9MYCO</name>
<comment type="caution">
    <text evidence="2">The sequence shown here is derived from an EMBL/GenBank/DDBJ whole genome shotgun (WGS) entry which is preliminary data.</text>
</comment>
<keyword evidence="1" id="KW-1133">Transmembrane helix</keyword>
<keyword evidence="1" id="KW-0812">Transmembrane</keyword>
<evidence type="ECO:0000256" key="1">
    <source>
        <dbReference type="SAM" id="Phobius"/>
    </source>
</evidence>
<keyword evidence="1" id="KW-0472">Membrane</keyword>
<protein>
    <submittedName>
        <fullName evidence="2">Uncharacterized protein</fullName>
    </submittedName>
</protein>
<dbReference type="OrthoDB" id="4753742at2"/>
<evidence type="ECO:0000313" key="3">
    <source>
        <dbReference type="Proteomes" id="UP000192411"/>
    </source>
</evidence>
<evidence type="ECO:0000313" key="2">
    <source>
        <dbReference type="EMBL" id="ORB68553.1"/>
    </source>
</evidence>
<dbReference type="Proteomes" id="UP000192411">
    <property type="component" value="Unassembled WGS sequence"/>
</dbReference>
<accession>A0A1X0K065</accession>
<keyword evidence="3" id="KW-1185">Reference proteome</keyword>
<organism evidence="2 3">
    <name type="scientific">Mycolicibacterium tusciae</name>
    <dbReference type="NCBI Taxonomy" id="75922"/>
    <lineage>
        <taxon>Bacteria</taxon>
        <taxon>Bacillati</taxon>
        <taxon>Actinomycetota</taxon>
        <taxon>Actinomycetes</taxon>
        <taxon>Mycobacteriales</taxon>
        <taxon>Mycobacteriaceae</taxon>
        <taxon>Mycolicibacterium</taxon>
    </lineage>
</organism>
<dbReference type="EMBL" id="MVIM01000001">
    <property type="protein sequence ID" value="ORB68553.1"/>
    <property type="molecule type" value="Genomic_DNA"/>
</dbReference>
<gene>
    <name evidence="2" type="ORF">BST47_01140</name>
</gene>
<feature type="transmembrane region" description="Helical" evidence="1">
    <location>
        <begin position="12"/>
        <end position="34"/>
    </location>
</feature>
<sequence length="78" mass="7966">MTTNFNTRIARFIALPIMSAGIIGAAGLGMAGMANAATSTAPSGPGYSYSPVVKAHPAPAHHLHGVARVEAKVPGYHR</sequence>
<reference evidence="2 3" key="1">
    <citation type="submission" date="2017-02" db="EMBL/GenBank/DDBJ databases">
        <title>The new phylogeny of genus Mycobacterium.</title>
        <authorList>
            <person name="Tortoli E."/>
            <person name="Trovato A."/>
            <person name="Cirillo D.M."/>
        </authorList>
    </citation>
    <scope>NUCLEOTIDE SEQUENCE [LARGE SCALE GENOMIC DNA]</scope>
    <source>
        <strain evidence="2 3">DSM 44338</strain>
    </source>
</reference>
<proteinExistence type="predicted"/>
<dbReference type="RefSeq" id="WP_083123358.1">
    <property type="nucleotide sequence ID" value="NZ_MVIM01000001.1"/>
</dbReference>